<dbReference type="EC" id="3.2.1.143" evidence="2"/>
<evidence type="ECO:0000259" key="8">
    <source>
        <dbReference type="Pfam" id="PF20811"/>
    </source>
</evidence>
<name>A0A4U5M6E4_STECR</name>
<evidence type="ECO:0000256" key="6">
    <source>
        <dbReference type="SAM" id="MobiDB-lite"/>
    </source>
</evidence>
<feature type="active site" evidence="4">
    <location>
        <position position="468"/>
    </location>
</feature>
<evidence type="ECO:0000256" key="4">
    <source>
        <dbReference type="PIRSR" id="PIRSR607724-1"/>
    </source>
</evidence>
<dbReference type="Proteomes" id="UP000298663">
    <property type="component" value="Unassembled WGS sequence"/>
</dbReference>
<evidence type="ECO:0000256" key="3">
    <source>
        <dbReference type="ARBA" id="ARBA00022801"/>
    </source>
</evidence>
<feature type="domain" description="PARG helical" evidence="8">
    <location>
        <begin position="318"/>
        <end position="430"/>
    </location>
</feature>
<evidence type="ECO:0000256" key="1">
    <source>
        <dbReference type="ARBA" id="ARBA00009545"/>
    </source>
</evidence>
<dbReference type="InterPro" id="IPR007724">
    <property type="entry name" value="Poly_GlycHdrlase"/>
</dbReference>
<comment type="similarity">
    <text evidence="1">Belongs to the poly(ADP-ribose) glycohydrolase family.</text>
</comment>
<reference evidence="9 10" key="2">
    <citation type="journal article" date="2019" name="G3 (Bethesda)">
        <title>Hybrid Assembly of the Genome of the Entomopathogenic Nematode Steinernema carpocapsae Identifies the X-Chromosome.</title>
        <authorList>
            <person name="Serra L."/>
            <person name="Macchietto M."/>
            <person name="Macias-Munoz A."/>
            <person name="McGill C.J."/>
            <person name="Rodriguez I.M."/>
            <person name="Rodriguez B."/>
            <person name="Murad R."/>
            <person name="Mortazavi A."/>
        </authorList>
    </citation>
    <scope>NUCLEOTIDE SEQUENCE [LARGE SCALE GENOMIC DNA]</scope>
    <source>
        <strain evidence="9 10">ALL</strain>
    </source>
</reference>
<dbReference type="GO" id="GO:0004649">
    <property type="term" value="F:poly(ADP-ribose) glycohydrolase activity"/>
    <property type="evidence" value="ECO:0007669"/>
    <property type="project" value="UniProtKB-EC"/>
</dbReference>
<sequence>MNEDDEYLALVNSIEDPSDDERPKEPVAKKSRVPLPSTAPKKPRQKTLHEFFGGSPAERTPKGNSKKRNRPVTPKVVIAEATPEEAQRFLNNMHRKPRCIVEEIDITDAANQPCSMERSLLASSERAHLRKLNANKPYFAKRIERPGPSTSKPTIFETLKLKEAPPSHHQALFSKNPELSRLYGGCDEESKRSQSESPPKALWDVLNESKFYDFLYDFLFADYESIGSGETPKPIPTTCEDPTYGWDTSDTIRMPFSTRRTRKDGSSQAEFVKKCLETLTAPQRSIEDVAKTIDLYQRQPIGNFDSLFDLFNKRLSPHLKAYYLNDVIPNIAKLALRLNEVVTKPIPRLRSGFSSSATFSQEQVACLLANAFLCTFPTQAFSPHPKTPFFTFAQMFGRGRKCKVEKLRCFLHYFDCVTKKMPTGLISVRRLCLNRFPDFLSLETQFCDLHVSQSGRIEDTGDKMLEIDFANKFIGGGVLNSGNVQEEIRFTISPELVISMLLCERMSNNEAISIVGSERFCDYTGYGDTFQYRERKEQSEPVSRDKFGRSLCEVVAMDATNYARNVYMQFDSDLILREVGKAFVGFAHLDKLHRPIATGNWGCGVFQGDRELKSLIQLIAASAQHRKELHYFTFGEKDFARNLTVLHRSLQEKKVTTGALLKLLLSYKSSPERRLSVFEFLKQNL</sequence>
<dbReference type="GO" id="GO:0005634">
    <property type="term" value="C:nucleus"/>
    <property type="evidence" value="ECO:0007669"/>
    <property type="project" value="TreeGrafter"/>
</dbReference>
<dbReference type="Pfam" id="PF20811">
    <property type="entry name" value="PARG_cat_N"/>
    <property type="match status" value="1"/>
</dbReference>
<organism evidence="9 10">
    <name type="scientific">Steinernema carpocapsae</name>
    <name type="common">Entomopathogenic nematode</name>
    <dbReference type="NCBI Taxonomy" id="34508"/>
    <lineage>
        <taxon>Eukaryota</taxon>
        <taxon>Metazoa</taxon>
        <taxon>Ecdysozoa</taxon>
        <taxon>Nematoda</taxon>
        <taxon>Chromadorea</taxon>
        <taxon>Rhabditida</taxon>
        <taxon>Tylenchina</taxon>
        <taxon>Panagrolaimomorpha</taxon>
        <taxon>Strongyloidoidea</taxon>
        <taxon>Steinernematidae</taxon>
        <taxon>Steinernema</taxon>
    </lineage>
</organism>
<gene>
    <name evidence="9" type="ORF">L596_024967</name>
</gene>
<evidence type="ECO:0000256" key="5">
    <source>
        <dbReference type="PIRSR" id="PIRSR607724-2"/>
    </source>
</evidence>
<dbReference type="PANTHER" id="PTHR12837">
    <property type="entry name" value="POLY ADP-RIBOSE GLYCOHYDROLASE"/>
    <property type="match status" value="1"/>
</dbReference>
<reference evidence="9 10" key="1">
    <citation type="journal article" date="2015" name="Genome Biol.">
        <title>Comparative genomics of Steinernema reveals deeply conserved gene regulatory networks.</title>
        <authorList>
            <person name="Dillman A.R."/>
            <person name="Macchietto M."/>
            <person name="Porter C.F."/>
            <person name="Rogers A."/>
            <person name="Williams B."/>
            <person name="Antoshechkin I."/>
            <person name="Lee M.M."/>
            <person name="Goodwin Z."/>
            <person name="Lu X."/>
            <person name="Lewis E.E."/>
            <person name="Goodrich-Blair H."/>
            <person name="Stock S.P."/>
            <person name="Adams B.J."/>
            <person name="Sternberg P.W."/>
            <person name="Mortazavi A."/>
        </authorList>
    </citation>
    <scope>NUCLEOTIDE SEQUENCE [LARGE SCALE GENOMIC DNA]</scope>
    <source>
        <strain evidence="9 10">ALL</strain>
    </source>
</reference>
<dbReference type="GO" id="GO:0006282">
    <property type="term" value="P:regulation of DNA repair"/>
    <property type="evidence" value="ECO:0007669"/>
    <property type="project" value="InterPro"/>
</dbReference>
<proteinExistence type="inferred from homology"/>
<feature type="region of interest" description="Disordered" evidence="6">
    <location>
        <begin position="1"/>
        <end position="73"/>
    </location>
</feature>
<dbReference type="EMBL" id="AZBU02000009">
    <property type="protein sequence ID" value="TKR64438.1"/>
    <property type="molecule type" value="Genomic_DNA"/>
</dbReference>
<keyword evidence="10" id="KW-1185">Reference proteome</keyword>
<comment type="caution">
    <text evidence="9">The sequence shown here is derived from an EMBL/GenBank/DDBJ whole genome shotgun (WGS) entry which is preliminary data.</text>
</comment>
<dbReference type="InterPro" id="IPR048362">
    <property type="entry name" value="PARG_helical"/>
</dbReference>
<dbReference type="AlphaFoldDB" id="A0A4U5M6E4"/>
<dbReference type="GO" id="GO:1990966">
    <property type="term" value="P:ATP generation from poly-ADP-D-ribose"/>
    <property type="evidence" value="ECO:0007669"/>
    <property type="project" value="TreeGrafter"/>
</dbReference>
<evidence type="ECO:0000313" key="10">
    <source>
        <dbReference type="Proteomes" id="UP000298663"/>
    </source>
</evidence>
<feature type="binding site" evidence="5">
    <location>
        <position position="485"/>
    </location>
    <ligand>
        <name>substrate</name>
    </ligand>
</feature>
<dbReference type="STRING" id="34508.A0A4U5M6E4"/>
<evidence type="ECO:0000259" key="7">
    <source>
        <dbReference type="Pfam" id="PF05028"/>
    </source>
</evidence>
<feature type="active site" evidence="4">
    <location>
        <position position="487"/>
    </location>
</feature>
<evidence type="ECO:0000256" key="2">
    <source>
        <dbReference type="ARBA" id="ARBA00012255"/>
    </source>
</evidence>
<protein>
    <recommendedName>
        <fullName evidence="2">poly(ADP-ribose) glycohydrolase</fullName>
        <ecNumber evidence="2">3.2.1.143</ecNumber>
    </recommendedName>
</protein>
<feature type="domain" description="PARG catalytic Macro" evidence="7">
    <location>
        <begin position="440"/>
        <end position="640"/>
    </location>
</feature>
<dbReference type="GO" id="GO:0005975">
    <property type="term" value="P:carbohydrate metabolic process"/>
    <property type="evidence" value="ECO:0007669"/>
    <property type="project" value="InterPro"/>
</dbReference>
<feature type="active site" evidence="4">
    <location>
        <position position="486"/>
    </location>
</feature>
<dbReference type="InterPro" id="IPR046372">
    <property type="entry name" value="PARG_cat_C"/>
</dbReference>
<dbReference type="PANTHER" id="PTHR12837:SF0">
    <property type="entry name" value="POLY(ADP-RIBOSE) GLYCOHYDROLASE"/>
    <property type="match status" value="1"/>
</dbReference>
<feature type="binding site" evidence="5">
    <location>
        <position position="526"/>
    </location>
    <ligand>
        <name>substrate</name>
    </ligand>
</feature>
<dbReference type="OrthoDB" id="1937899at2759"/>
<feature type="binding site" evidence="5">
    <location>
        <position position="471"/>
    </location>
    <ligand>
        <name>substrate</name>
    </ligand>
</feature>
<dbReference type="GO" id="GO:0009225">
    <property type="term" value="P:nucleotide-sugar metabolic process"/>
    <property type="evidence" value="ECO:0007669"/>
    <property type="project" value="TreeGrafter"/>
</dbReference>
<evidence type="ECO:0000313" key="9">
    <source>
        <dbReference type="EMBL" id="TKR64438.1"/>
    </source>
</evidence>
<accession>A0A4U5M6E4</accession>
<dbReference type="Pfam" id="PF05028">
    <property type="entry name" value="PARG_cat_C"/>
    <property type="match status" value="1"/>
</dbReference>
<dbReference type="GO" id="GO:0005737">
    <property type="term" value="C:cytoplasm"/>
    <property type="evidence" value="ECO:0007669"/>
    <property type="project" value="TreeGrafter"/>
</dbReference>
<keyword evidence="3" id="KW-0378">Hydrolase</keyword>